<proteinExistence type="predicted"/>
<evidence type="ECO:0000313" key="1">
    <source>
        <dbReference type="EMBL" id="KAG2636463.1"/>
    </source>
</evidence>
<protein>
    <submittedName>
        <fullName evidence="1">Uncharacterized protein</fullName>
    </submittedName>
</protein>
<name>A0A8T0VVJ7_PANVG</name>
<reference evidence="1" key="1">
    <citation type="submission" date="2020-05" db="EMBL/GenBank/DDBJ databases">
        <title>WGS assembly of Panicum virgatum.</title>
        <authorList>
            <person name="Lovell J.T."/>
            <person name="Jenkins J."/>
            <person name="Shu S."/>
            <person name="Juenger T.E."/>
            <person name="Schmutz J."/>
        </authorList>
    </citation>
    <scope>NUCLEOTIDE SEQUENCE</scope>
    <source>
        <strain evidence="1">AP13</strain>
    </source>
</reference>
<dbReference type="AlphaFoldDB" id="A0A8T0VVJ7"/>
<evidence type="ECO:0000313" key="2">
    <source>
        <dbReference type="Proteomes" id="UP000823388"/>
    </source>
</evidence>
<dbReference type="EMBL" id="CM029040">
    <property type="protein sequence ID" value="KAG2636463.1"/>
    <property type="molecule type" value="Genomic_DNA"/>
</dbReference>
<accession>A0A8T0VVJ7</accession>
<sequence>MSRTWRRRAGVRRCVFDAQNAKAGFYSFSLGSRKGGVTTPPLELLFF</sequence>
<gene>
    <name evidence="1" type="ORF">PVAP13_2NG452003</name>
</gene>
<dbReference type="Proteomes" id="UP000823388">
    <property type="component" value="Chromosome 2N"/>
</dbReference>
<keyword evidence="2" id="KW-1185">Reference proteome</keyword>
<comment type="caution">
    <text evidence="1">The sequence shown here is derived from an EMBL/GenBank/DDBJ whole genome shotgun (WGS) entry which is preliminary data.</text>
</comment>
<organism evidence="1 2">
    <name type="scientific">Panicum virgatum</name>
    <name type="common">Blackwell switchgrass</name>
    <dbReference type="NCBI Taxonomy" id="38727"/>
    <lineage>
        <taxon>Eukaryota</taxon>
        <taxon>Viridiplantae</taxon>
        <taxon>Streptophyta</taxon>
        <taxon>Embryophyta</taxon>
        <taxon>Tracheophyta</taxon>
        <taxon>Spermatophyta</taxon>
        <taxon>Magnoliopsida</taxon>
        <taxon>Liliopsida</taxon>
        <taxon>Poales</taxon>
        <taxon>Poaceae</taxon>
        <taxon>PACMAD clade</taxon>
        <taxon>Panicoideae</taxon>
        <taxon>Panicodae</taxon>
        <taxon>Paniceae</taxon>
        <taxon>Panicinae</taxon>
        <taxon>Panicum</taxon>
        <taxon>Panicum sect. Hiantes</taxon>
    </lineage>
</organism>